<dbReference type="EMBL" id="JBHSXS010000071">
    <property type="protein sequence ID" value="MFC6887149.1"/>
    <property type="molecule type" value="Genomic_DNA"/>
</dbReference>
<keyword evidence="2" id="KW-1185">Reference proteome</keyword>
<dbReference type="Proteomes" id="UP001596380">
    <property type="component" value="Unassembled WGS sequence"/>
</dbReference>
<organism evidence="1 2">
    <name type="scientific">Actinomadura yumaensis</name>
    <dbReference type="NCBI Taxonomy" id="111807"/>
    <lineage>
        <taxon>Bacteria</taxon>
        <taxon>Bacillati</taxon>
        <taxon>Actinomycetota</taxon>
        <taxon>Actinomycetes</taxon>
        <taxon>Streptosporangiales</taxon>
        <taxon>Thermomonosporaceae</taxon>
        <taxon>Actinomadura</taxon>
    </lineage>
</organism>
<dbReference type="RefSeq" id="WP_378048022.1">
    <property type="nucleotide sequence ID" value="NZ_JBHSXE010000001.1"/>
</dbReference>
<comment type="caution">
    <text evidence="1">The sequence shown here is derived from an EMBL/GenBank/DDBJ whole genome shotgun (WGS) entry which is preliminary data.</text>
</comment>
<protein>
    <submittedName>
        <fullName evidence="1">Uncharacterized protein</fullName>
    </submittedName>
</protein>
<proteinExistence type="predicted"/>
<reference evidence="2" key="1">
    <citation type="journal article" date="2019" name="Int. J. Syst. Evol. Microbiol.">
        <title>The Global Catalogue of Microorganisms (GCM) 10K type strain sequencing project: providing services to taxonomists for standard genome sequencing and annotation.</title>
        <authorList>
            <consortium name="The Broad Institute Genomics Platform"/>
            <consortium name="The Broad Institute Genome Sequencing Center for Infectious Disease"/>
            <person name="Wu L."/>
            <person name="Ma J."/>
        </authorList>
    </citation>
    <scope>NUCLEOTIDE SEQUENCE [LARGE SCALE GENOMIC DNA]</scope>
    <source>
        <strain evidence="2">JCM 3369</strain>
    </source>
</reference>
<sequence>MVFIACPIAAVVVAAVLGAPGWLTTLAFFGAGGVGAVVETWLCGGQVAGPGGGPDDDSCGCSGCSGCGGD</sequence>
<name>A0ABW2CZ75_9ACTN</name>
<accession>A0ABW2CZ75</accession>
<evidence type="ECO:0000313" key="1">
    <source>
        <dbReference type="EMBL" id="MFC6887149.1"/>
    </source>
</evidence>
<gene>
    <name evidence="1" type="ORF">ACFQKB_45825</name>
</gene>
<evidence type="ECO:0000313" key="2">
    <source>
        <dbReference type="Proteomes" id="UP001596380"/>
    </source>
</evidence>